<evidence type="ECO:0000313" key="3">
    <source>
        <dbReference type="EMBL" id="KAA0152796.1"/>
    </source>
</evidence>
<feature type="transmembrane region" description="Helical" evidence="2">
    <location>
        <begin position="65"/>
        <end position="85"/>
    </location>
</feature>
<comment type="caution">
    <text evidence="3">The sequence shown here is derived from an EMBL/GenBank/DDBJ whole genome shotgun (WGS) entry which is preliminary data.</text>
</comment>
<sequence length="282" mass="29835">MAARPVAVAAVTSPERSPARSRGLAAPAQTPPRLDEDGLPVEDPIFAMPRTEDGKIDSKGLWRKVQLLAPQLAGAGLAVVGVYGVSKVIVSLTSTLLNVTLTQAVTIGFGGGILTAAGIAAGAYAVSGRFSIRPELVFRTAFHKLKNSQLVVDAIGAPVKAGALRAYTIQQGHMAFCADNSLKWVSPRVQMLFALEGSQHSAMVSLEAETVNGALNFTLLTVDVLGAKQNAPPLVVEGLQDRLEVRGQLRGFLQSERVRYIEQTKPSPEEVEVGIGSQHPRA</sequence>
<keyword evidence="2" id="KW-0472">Membrane</keyword>
<evidence type="ECO:0000313" key="4">
    <source>
        <dbReference type="Proteomes" id="UP000323011"/>
    </source>
</evidence>
<evidence type="ECO:0000256" key="1">
    <source>
        <dbReference type="SAM" id="MobiDB-lite"/>
    </source>
</evidence>
<dbReference type="AlphaFoldDB" id="A0A5A8CIG3"/>
<accession>A0A5A8CIG3</accession>
<dbReference type="Proteomes" id="UP000323011">
    <property type="component" value="Unassembled WGS sequence"/>
</dbReference>
<protein>
    <submittedName>
        <fullName evidence="3">Uncharacterized protein</fullName>
    </submittedName>
</protein>
<keyword evidence="2" id="KW-1133">Transmembrane helix</keyword>
<organism evidence="3 4">
    <name type="scientific">Cafeteria roenbergensis</name>
    <name type="common">Marine flagellate</name>
    <dbReference type="NCBI Taxonomy" id="33653"/>
    <lineage>
        <taxon>Eukaryota</taxon>
        <taxon>Sar</taxon>
        <taxon>Stramenopiles</taxon>
        <taxon>Bigyra</taxon>
        <taxon>Opalozoa</taxon>
        <taxon>Bicosoecida</taxon>
        <taxon>Cafeteriaceae</taxon>
        <taxon>Cafeteria</taxon>
    </lineage>
</organism>
<dbReference type="EMBL" id="VLTN01000019">
    <property type="protein sequence ID" value="KAA0152796.1"/>
    <property type="molecule type" value="Genomic_DNA"/>
</dbReference>
<gene>
    <name evidence="3" type="ORF">FNF29_03683</name>
</gene>
<reference evidence="3 4" key="1">
    <citation type="submission" date="2019-07" db="EMBL/GenBank/DDBJ databases">
        <title>Genomes of Cafeteria roenbergensis.</title>
        <authorList>
            <person name="Fischer M.G."/>
            <person name="Hackl T."/>
            <person name="Roman M."/>
        </authorList>
    </citation>
    <scope>NUCLEOTIDE SEQUENCE [LARGE SCALE GENOMIC DNA]</scope>
    <source>
        <strain evidence="3 4">BVI</strain>
    </source>
</reference>
<proteinExistence type="predicted"/>
<keyword evidence="2" id="KW-0812">Transmembrane</keyword>
<feature type="region of interest" description="Disordered" evidence="1">
    <location>
        <begin position="1"/>
        <end position="41"/>
    </location>
</feature>
<keyword evidence="4" id="KW-1185">Reference proteome</keyword>
<evidence type="ECO:0000256" key="2">
    <source>
        <dbReference type="SAM" id="Phobius"/>
    </source>
</evidence>
<dbReference type="PANTHER" id="PTHR36354">
    <property type="entry name" value="IMPORT INNER MEMBRANE TRANSLOCASE SUBUNIT"/>
    <property type="match status" value="1"/>
</dbReference>
<feature type="transmembrane region" description="Helical" evidence="2">
    <location>
        <begin position="105"/>
        <end position="126"/>
    </location>
</feature>
<dbReference type="PANTHER" id="PTHR36354:SF2">
    <property type="entry name" value="IMPORT INNER MEMBRANE TRANSLOCASE SUBUNIT"/>
    <property type="match status" value="1"/>
</dbReference>
<name>A0A5A8CIG3_CAFRO</name>